<reference evidence="4" key="2">
    <citation type="submission" date="2025-09" db="UniProtKB">
        <authorList>
            <consortium name="Ensembl"/>
        </authorList>
    </citation>
    <scope>IDENTIFICATION</scope>
</reference>
<comment type="similarity">
    <text evidence="2">Belongs to the peptidase S1 family. CLIP subfamily.</text>
</comment>
<dbReference type="InterPro" id="IPR001254">
    <property type="entry name" value="Trypsin_dom"/>
</dbReference>
<protein>
    <recommendedName>
        <fullName evidence="3">Peptidase S1 domain-containing protein</fullName>
    </recommendedName>
</protein>
<organism evidence="4 5">
    <name type="scientific">Phasianus colchicus</name>
    <name type="common">Common pheasant</name>
    <dbReference type="NCBI Taxonomy" id="9054"/>
    <lineage>
        <taxon>Eukaryota</taxon>
        <taxon>Metazoa</taxon>
        <taxon>Chordata</taxon>
        <taxon>Craniata</taxon>
        <taxon>Vertebrata</taxon>
        <taxon>Euteleostomi</taxon>
        <taxon>Archelosauria</taxon>
        <taxon>Archosauria</taxon>
        <taxon>Dinosauria</taxon>
        <taxon>Saurischia</taxon>
        <taxon>Theropoda</taxon>
        <taxon>Coelurosauria</taxon>
        <taxon>Aves</taxon>
        <taxon>Neognathae</taxon>
        <taxon>Galloanserae</taxon>
        <taxon>Galliformes</taxon>
        <taxon>Phasianidae</taxon>
        <taxon>Phasianinae</taxon>
        <taxon>Phasianus</taxon>
    </lineage>
</organism>
<dbReference type="OMA" id="HVQVWVV"/>
<keyword evidence="1" id="KW-1015">Disulfide bond</keyword>
<name>A0A669QDR6_PHACC</name>
<evidence type="ECO:0000313" key="5">
    <source>
        <dbReference type="Proteomes" id="UP000472261"/>
    </source>
</evidence>
<dbReference type="InterPro" id="IPR033116">
    <property type="entry name" value="TRYPSIN_SER"/>
</dbReference>
<proteinExistence type="inferred from homology"/>
<evidence type="ECO:0000259" key="3">
    <source>
        <dbReference type="PROSITE" id="PS50240"/>
    </source>
</evidence>
<dbReference type="Gene3D" id="2.40.10.10">
    <property type="entry name" value="Trypsin-like serine proteases"/>
    <property type="match status" value="1"/>
</dbReference>
<sequence>SSMLSLLMRLSPMMFQKASVGIIDQKTCNFLYNFSLTERMICAGFLEGKIDSCQGDSGGPLACEVTPGVFYLAGIVSWGIGCAQAKKPGVYSRITKLNDWILDTISQNEWSKAWVHCSVMEMGCGLTVCGCDASQPHRCRSSTPC</sequence>
<dbReference type="PROSITE" id="PS50240">
    <property type="entry name" value="TRYPSIN_DOM"/>
    <property type="match status" value="1"/>
</dbReference>
<dbReference type="Proteomes" id="UP000472261">
    <property type="component" value="Unplaced"/>
</dbReference>
<reference evidence="4" key="1">
    <citation type="submission" date="2025-08" db="UniProtKB">
        <authorList>
            <consortium name="Ensembl"/>
        </authorList>
    </citation>
    <scope>IDENTIFICATION</scope>
</reference>
<dbReference type="AlphaFoldDB" id="A0A669QDR6"/>
<accession>A0A669QDR6</accession>
<dbReference type="Ensembl" id="ENSPCLT00000021541.1">
    <property type="protein sequence ID" value="ENSPCLP00000016363.1"/>
    <property type="gene ID" value="ENSPCLG00000013317.1"/>
</dbReference>
<dbReference type="PANTHER" id="PTHR24253:SF81">
    <property type="entry name" value="TRANSMEMBRANE PROTEASE SERINE 9"/>
    <property type="match status" value="1"/>
</dbReference>
<evidence type="ECO:0000313" key="4">
    <source>
        <dbReference type="Ensembl" id="ENSPCLP00000016363.1"/>
    </source>
</evidence>
<dbReference type="CDD" id="cd00190">
    <property type="entry name" value="Tryp_SPc"/>
    <property type="match status" value="1"/>
</dbReference>
<dbReference type="SMART" id="SM00020">
    <property type="entry name" value="Tryp_SPc"/>
    <property type="match status" value="1"/>
</dbReference>
<dbReference type="PROSITE" id="PS00135">
    <property type="entry name" value="TRYPSIN_SER"/>
    <property type="match status" value="1"/>
</dbReference>
<dbReference type="InterPro" id="IPR009003">
    <property type="entry name" value="Peptidase_S1_PA"/>
</dbReference>
<dbReference type="GO" id="GO:0006508">
    <property type="term" value="P:proteolysis"/>
    <property type="evidence" value="ECO:0007669"/>
    <property type="project" value="InterPro"/>
</dbReference>
<dbReference type="Pfam" id="PF00089">
    <property type="entry name" value="Trypsin"/>
    <property type="match status" value="1"/>
</dbReference>
<dbReference type="FunFam" id="2.40.10.10:FF:000002">
    <property type="entry name" value="Transmembrane protease serine"/>
    <property type="match status" value="1"/>
</dbReference>
<dbReference type="InterPro" id="IPR043504">
    <property type="entry name" value="Peptidase_S1_PA_chymotrypsin"/>
</dbReference>
<feature type="domain" description="Peptidase S1" evidence="3">
    <location>
        <begin position="1"/>
        <end position="106"/>
    </location>
</feature>
<evidence type="ECO:0000256" key="2">
    <source>
        <dbReference type="ARBA" id="ARBA00024195"/>
    </source>
</evidence>
<keyword evidence="5" id="KW-1185">Reference proteome</keyword>
<dbReference type="PANTHER" id="PTHR24253">
    <property type="entry name" value="TRANSMEMBRANE PROTEASE SERINE"/>
    <property type="match status" value="1"/>
</dbReference>
<dbReference type="SUPFAM" id="SSF50494">
    <property type="entry name" value="Trypsin-like serine proteases"/>
    <property type="match status" value="1"/>
</dbReference>
<evidence type="ECO:0000256" key="1">
    <source>
        <dbReference type="ARBA" id="ARBA00023157"/>
    </source>
</evidence>
<dbReference type="GO" id="GO:0004252">
    <property type="term" value="F:serine-type endopeptidase activity"/>
    <property type="evidence" value="ECO:0007669"/>
    <property type="project" value="InterPro"/>
</dbReference>